<keyword evidence="6 8" id="KW-0472">Membrane</keyword>
<feature type="transmembrane region" description="Helical" evidence="8">
    <location>
        <begin position="259"/>
        <end position="282"/>
    </location>
</feature>
<feature type="binding site" evidence="7">
    <location>
        <position position="156"/>
    </location>
    <ligand>
        <name>Mg(2+)</name>
        <dbReference type="ChEBI" id="CHEBI:18420"/>
    </ligand>
</feature>
<feature type="transmembrane region" description="Helical" evidence="8">
    <location>
        <begin position="313"/>
        <end position="331"/>
    </location>
</feature>
<dbReference type="GO" id="GO:0005886">
    <property type="term" value="C:plasma membrane"/>
    <property type="evidence" value="ECO:0007669"/>
    <property type="project" value="UniProtKB-SubCell"/>
</dbReference>
<dbReference type="PANTHER" id="PTHR22926:SF3">
    <property type="entry name" value="UNDECAPRENYL-PHOSPHATE ALPHA-N-ACETYLGLUCOSAMINYL 1-PHOSPHATE TRANSFERASE"/>
    <property type="match status" value="1"/>
</dbReference>
<keyword evidence="3" id="KW-0808">Transferase</keyword>
<feature type="transmembrane region" description="Helical" evidence="8">
    <location>
        <begin position="110"/>
        <end position="129"/>
    </location>
</feature>
<dbReference type="Proteomes" id="UP000184731">
    <property type="component" value="Chromosome"/>
</dbReference>
<feature type="transmembrane region" description="Helical" evidence="8">
    <location>
        <begin position="164"/>
        <end position="184"/>
    </location>
</feature>
<keyword evidence="7" id="KW-0460">Magnesium</keyword>
<dbReference type="GO" id="GO:0044038">
    <property type="term" value="P:cell wall macromolecule biosynthetic process"/>
    <property type="evidence" value="ECO:0007669"/>
    <property type="project" value="TreeGrafter"/>
</dbReference>
<dbReference type="OrthoDB" id="9783652at2"/>
<dbReference type="GO" id="GO:0071555">
    <property type="term" value="P:cell wall organization"/>
    <property type="evidence" value="ECO:0007669"/>
    <property type="project" value="TreeGrafter"/>
</dbReference>
<feature type="transmembrane region" description="Helical" evidence="8">
    <location>
        <begin position="79"/>
        <end position="98"/>
    </location>
</feature>
<gene>
    <name evidence="9" type="ORF">AXG55_12060</name>
</gene>
<dbReference type="GO" id="GO:0016780">
    <property type="term" value="F:phosphotransferase activity, for other substituted phosphate groups"/>
    <property type="evidence" value="ECO:0007669"/>
    <property type="project" value="InterPro"/>
</dbReference>
<evidence type="ECO:0000256" key="2">
    <source>
        <dbReference type="ARBA" id="ARBA00022475"/>
    </source>
</evidence>
<proteinExistence type="predicted"/>
<dbReference type="STRING" id="1915309.AXG55_12060"/>
<reference evidence="9 10" key="1">
    <citation type="submission" date="2016-10" db="EMBL/GenBank/DDBJ databases">
        <title>Silvanigrella aquatica sp. nov., isolated from a freshwater lake located in the Black Forest, Germany, description of Silvanigrellaceae fam. nov., Silvanigrellales ord. nov., reclassification of the order Bdellovibrionales in the class Oligoflexia, reclassification of the families Bacteriovoracaceae and Halobacteriovoraceae in the new order Bacteriovoracales ord. nov., and reclassification of the family Pseudobacteriovoracaceae in the order Oligoflexiales.</title>
        <authorList>
            <person name="Hahn M.W."/>
            <person name="Schmidt J."/>
            <person name="Koll U."/>
            <person name="Rohde M."/>
            <person name="Verbag S."/>
            <person name="Pitt A."/>
            <person name="Nakai R."/>
            <person name="Naganuma T."/>
            <person name="Lang E."/>
        </authorList>
    </citation>
    <scope>NUCLEOTIDE SEQUENCE [LARGE SCALE GENOMIC DNA]</scope>
    <source>
        <strain evidence="9 10">MWH-Nonnen-W8red</strain>
    </source>
</reference>
<dbReference type="EMBL" id="CP017834">
    <property type="protein sequence ID" value="APJ04599.1"/>
    <property type="molecule type" value="Genomic_DNA"/>
</dbReference>
<evidence type="ECO:0000313" key="10">
    <source>
        <dbReference type="Proteomes" id="UP000184731"/>
    </source>
</evidence>
<feature type="binding site" evidence="7">
    <location>
        <position position="222"/>
    </location>
    <ligand>
        <name>Mg(2+)</name>
        <dbReference type="ChEBI" id="CHEBI:18420"/>
    </ligand>
</feature>
<comment type="cofactor">
    <cofactor evidence="7">
        <name>Mg(2+)</name>
        <dbReference type="ChEBI" id="CHEBI:18420"/>
    </cofactor>
</comment>
<feature type="transmembrane region" description="Helical" evidence="8">
    <location>
        <begin position="6"/>
        <end position="29"/>
    </location>
</feature>
<protein>
    <submittedName>
        <fullName evidence="9">Uncharacterized protein</fullName>
    </submittedName>
</protein>
<dbReference type="AlphaFoldDB" id="A0A1L4D329"/>
<accession>A0A1L4D329</accession>
<feature type="transmembrane region" description="Helical" evidence="8">
    <location>
        <begin position="135"/>
        <end position="157"/>
    </location>
</feature>
<evidence type="ECO:0000256" key="6">
    <source>
        <dbReference type="ARBA" id="ARBA00023136"/>
    </source>
</evidence>
<keyword evidence="5 8" id="KW-1133">Transmembrane helix</keyword>
<name>A0A1L4D329_9BACT</name>
<evidence type="ECO:0000256" key="8">
    <source>
        <dbReference type="SAM" id="Phobius"/>
    </source>
</evidence>
<dbReference type="KEGG" id="saqi:AXG55_12060"/>
<sequence length="371" mass="43205">MQSQENFIYLLLVLFFVCGVMQEIWNFLLSKTKLKKLIIDIPNNRSSHTIPTARGGGAIFFLFASFSFIILAMQKLLPWHISLLLCISSCFISLVGFIDDIKGLTAKKRFLSQILCILLNSFIFYMFFSSIYFEYSIFVIIIFWFIFSLSLINFYNFADGINGYISFQFIASTISIIIFSYQSLQIKSNFILTFSIISIPTLGGIIFFLRRNIIKRNIFLGDTGSTFLGFFLSTIFLLSSFYIFNEQKTNNLINHLTPFYILMTWIFFSHIIFLDCATMILAKLITKIPINKAHKLHIYQIISRKKGFTHFKTTILFFSLQLMLNLIFSFIAKNVNIFNFFSLIFLYLTILTIFLTKYHIKSLKNQIESIS</sequence>
<dbReference type="InterPro" id="IPR000715">
    <property type="entry name" value="Glycosyl_transferase_4"/>
</dbReference>
<evidence type="ECO:0000313" key="9">
    <source>
        <dbReference type="EMBL" id="APJ04599.1"/>
    </source>
</evidence>
<dbReference type="RefSeq" id="WP_148698348.1">
    <property type="nucleotide sequence ID" value="NZ_CP017834.1"/>
</dbReference>
<evidence type="ECO:0000256" key="5">
    <source>
        <dbReference type="ARBA" id="ARBA00022989"/>
    </source>
</evidence>
<feature type="transmembrane region" description="Helical" evidence="8">
    <location>
        <begin position="337"/>
        <end position="356"/>
    </location>
</feature>
<keyword evidence="10" id="KW-1185">Reference proteome</keyword>
<evidence type="ECO:0000256" key="3">
    <source>
        <dbReference type="ARBA" id="ARBA00022679"/>
    </source>
</evidence>
<keyword evidence="7" id="KW-0479">Metal-binding</keyword>
<evidence type="ECO:0000256" key="4">
    <source>
        <dbReference type="ARBA" id="ARBA00022692"/>
    </source>
</evidence>
<comment type="subcellular location">
    <subcellularLocation>
        <location evidence="1">Cell membrane</location>
        <topology evidence="1">Multi-pass membrane protein</topology>
    </subcellularLocation>
</comment>
<evidence type="ECO:0000256" key="1">
    <source>
        <dbReference type="ARBA" id="ARBA00004651"/>
    </source>
</evidence>
<dbReference type="Pfam" id="PF00953">
    <property type="entry name" value="Glycos_transf_4"/>
    <property type="match status" value="1"/>
</dbReference>
<feature type="transmembrane region" description="Helical" evidence="8">
    <location>
        <begin position="55"/>
        <end position="73"/>
    </location>
</feature>
<evidence type="ECO:0000256" key="7">
    <source>
        <dbReference type="PIRSR" id="PIRSR600715-1"/>
    </source>
</evidence>
<dbReference type="GO" id="GO:0046872">
    <property type="term" value="F:metal ion binding"/>
    <property type="evidence" value="ECO:0007669"/>
    <property type="project" value="UniProtKB-KW"/>
</dbReference>
<dbReference type="PANTHER" id="PTHR22926">
    <property type="entry name" value="PHOSPHO-N-ACETYLMURAMOYL-PENTAPEPTIDE-TRANSFERASE"/>
    <property type="match status" value="1"/>
</dbReference>
<feature type="transmembrane region" description="Helical" evidence="8">
    <location>
        <begin position="218"/>
        <end position="244"/>
    </location>
</feature>
<feature type="transmembrane region" description="Helical" evidence="8">
    <location>
        <begin position="190"/>
        <end position="209"/>
    </location>
</feature>
<keyword evidence="2" id="KW-1003">Cell membrane</keyword>
<keyword evidence="4 8" id="KW-0812">Transmembrane</keyword>
<organism evidence="9 10">
    <name type="scientific">Silvanigrella aquatica</name>
    <dbReference type="NCBI Taxonomy" id="1915309"/>
    <lineage>
        <taxon>Bacteria</taxon>
        <taxon>Pseudomonadati</taxon>
        <taxon>Bdellovibrionota</taxon>
        <taxon>Oligoflexia</taxon>
        <taxon>Silvanigrellales</taxon>
        <taxon>Silvanigrellaceae</taxon>
        <taxon>Silvanigrella</taxon>
    </lineage>
</organism>